<dbReference type="EMBL" id="JBIAHM010000003">
    <property type="protein sequence ID" value="MFE9598841.1"/>
    <property type="molecule type" value="Genomic_DNA"/>
</dbReference>
<comment type="caution">
    <text evidence="2">The sequence shown here is derived from an EMBL/GenBank/DDBJ whole genome shotgun (WGS) entry which is preliminary data.</text>
</comment>
<feature type="transmembrane region" description="Helical" evidence="1">
    <location>
        <begin position="178"/>
        <end position="196"/>
    </location>
</feature>
<proteinExistence type="predicted"/>
<keyword evidence="1" id="KW-1133">Transmembrane helix</keyword>
<organism evidence="2 3">
    <name type="scientific">Streptomyces hokutonensis</name>
    <dbReference type="NCBI Taxonomy" id="1306990"/>
    <lineage>
        <taxon>Bacteria</taxon>
        <taxon>Bacillati</taxon>
        <taxon>Actinomycetota</taxon>
        <taxon>Actinomycetes</taxon>
        <taxon>Kitasatosporales</taxon>
        <taxon>Streptomycetaceae</taxon>
        <taxon>Streptomyces</taxon>
    </lineage>
</organism>
<keyword evidence="3" id="KW-1185">Reference proteome</keyword>
<reference evidence="2 3" key="1">
    <citation type="submission" date="2024-10" db="EMBL/GenBank/DDBJ databases">
        <title>The Natural Products Discovery Center: Release of the First 8490 Sequenced Strains for Exploring Actinobacteria Biosynthetic Diversity.</title>
        <authorList>
            <person name="Kalkreuter E."/>
            <person name="Kautsar S.A."/>
            <person name="Yang D."/>
            <person name="Bader C.D."/>
            <person name="Teijaro C.N."/>
            <person name="Fluegel L."/>
            <person name="Davis C.M."/>
            <person name="Simpson J.R."/>
            <person name="Lauterbach L."/>
            <person name="Steele A.D."/>
            <person name="Gui C."/>
            <person name="Meng S."/>
            <person name="Li G."/>
            <person name="Viehrig K."/>
            <person name="Ye F."/>
            <person name="Su P."/>
            <person name="Kiefer A.F."/>
            <person name="Nichols A."/>
            <person name="Cepeda A.J."/>
            <person name="Yan W."/>
            <person name="Fan B."/>
            <person name="Jiang Y."/>
            <person name="Adhikari A."/>
            <person name="Zheng C.-J."/>
            <person name="Schuster L."/>
            <person name="Cowan T.M."/>
            <person name="Smanski M.J."/>
            <person name="Chevrette M.G."/>
            <person name="De Carvalho L.P.S."/>
            <person name="Shen B."/>
        </authorList>
    </citation>
    <scope>NUCLEOTIDE SEQUENCE [LARGE SCALE GENOMIC DNA]</scope>
    <source>
        <strain evidence="2 3">NPDC006488</strain>
    </source>
</reference>
<name>A0ABW6LY82_9ACTN</name>
<feature type="transmembrane region" description="Helical" evidence="1">
    <location>
        <begin position="149"/>
        <end position="172"/>
    </location>
</feature>
<feature type="transmembrane region" description="Helical" evidence="1">
    <location>
        <begin position="52"/>
        <end position="77"/>
    </location>
</feature>
<evidence type="ECO:0000313" key="3">
    <source>
        <dbReference type="Proteomes" id="UP001601303"/>
    </source>
</evidence>
<feature type="transmembrane region" description="Helical" evidence="1">
    <location>
        <begin position="20"/>
        <end position="40"/>
    </location>
</feature>
<sequence>MADRWDLPPSGPGTAPEKWLLRIGFVGLLLAAPGVAVGCFEGFQDDTEAGAFAWVMTFLGGLVTVLTAWFGAMLRLAPGPRRKRRRRAAAERSRQAPLPAVALSYEALREAAVRSTGGAAEPQSPAPVTAGREPLVWWRDRSLLTAFDLPGIAAWTVFTVLVGFAGVLHIFGGTTGRGYFFFACSAVGLVGFASNARDARGVARLAVHEQVRPMRWLLLREPDAGEAYLVLYRADGDPDGTPPMLLRLAKKQLAQGLPPAGVAEVHGLLRPVTVLVPWIDGSPMWTRHPVTALDLRTEPDRARLTYLKGAEALGR</sequence>
<accession>A0ABW6LY82</accession>
<protein>
    <submittedName>
        <fullName evidence="2">Uncharacterized protein</fullName>
    </submittedName>
</protein>
<dbReference type="RefSeq" id="WP_388104519.1">
    <property type="nucleotide sequence ID" value="NZ_JBIAHM010000003.1"/>
</dbReference>
<evidence type="ECO:0000256" key="1">
    <source>
        <dbReference type="SAM" id="Phobius"/>
    </source>
</evidence>
<gene>
    <name evidence="2" type="ORF">ACFYNQ_09690</name>
</gene>
<dbReference type="Proteomes" id="UP001601303">
    <property type="component" value="Unassembled WGS sequence"/>
</dbReference>
<evidence type="ECO:0000313" key="2">
    <source>
        <dbReference type="EMBL" id="MFE9598841.1"/>
    </source>
</evidence>
<keyword evidence="1" id="KW-0812">Transmembrane</keyword>
<keyword evidence="1" id="KW-0472">Membrane</keyword>